<dbReference type="EMBL" id="DVFI01000121">
    <property type="protein sequence ID" value="HIQ63672.1"/>
    <property type="molecule type" value="Genomic_DNA"/>
</dbReference>
<accession>A0A9D0YXB9</accession>
<dbReference type="AlphaFoldDB" id="A0A9D0YXB9"/>
<name>A0A9D0YXB9_9FIRM</name>
<evidence type="ECO:0000313" key="1">
    <source>
        <dbReference type="EMBL" id="HIQ63672.1"/>
    </source>
</evidence>
<reference evidence="1" key="2">
    <citation type="journal article" date="2021" name="PeerJ">
        <title>Extensive microbial diversity within the chicken gut microbiome revealed by metagenomics and culture.</title>
        <authorList>
            <person name="Gilroy R."/>
            <person name="Ravi A."/>
            <person name="Getino M."/>
            <person name="Pursley I."/>
            <person name="Horton D.L."/>
            <person name="Alikhan N.F."/>
            <person name="Baker D."/>
            <person name="Gharbi K."/>
            <person name="Hall N."/>
            <person name="Watson M."/>
            <person name="Adriaenssens E.M."/>
            <person name="Foster-Nyarko E."/>
            <person name="Jarju S."/>
            <person name="Secka A."/>
            <person name="Antonio M."/>
            <person name="Oren A."/>
            <person name="Chaudhuri R.R."/>
            <person name="La Ragione R."/>
            <person name="Hildebrand F."/>
            <person name="Pallen M.J."/>
        </authorList>
    </citation>
    <scope>NUCLEOTIDE SEQUENCE</scope>
    <source>
        <strain evidence="1">ChiHile30-977</strain>
    </source>
</reference>
<proteinExistence type="predicted"/>
<protein>
    <submittedName>
        <fullName evidence="1">Uncharacterized protein</fullName>
    </submittedName>
</protein>
<reference evidence="1" key="1">
    <citation type="submission" date="2020-10" db="EMBL/GenBank/DDBJ databases">
        <authorList>
            <person name="Gilroy R."/>
        </authorList>
    </citation>
    <scope>NUCLEOTIDE SEQUENCE</scope>
    <source>
        <strain evidence="1">ChiHile30-977</strain>
    </source>
</reference>
<comment type="caution">
    <text evidence="1">The sequence shown here is derived from an EMBL/GenBank/DDBJ whole genome shotgun (WGS) entry which is preliminary data.</text>
</comment>
<gene>
    <name evidence="1" type="ORF">IAA66_08845</name>
</gene>
<sequence length="466" mass="53728">MHSGDIIRTFQPIMANTEGICGFISQASSPRLMRVLEGIEQSPLTKVQLDQLLSLQGICCVTDGFFRYYWLTAPRHFYRLEPIALPEACDGIASIEQLRWGFNRLFIDCLLLFGNIPMGFRTLAQMSYEALEAFFARQRTPDEAIQRRGSTLPFHDIPKEDRYLISEMACKTFANIYGKGELLEKLKTSYREARRRGIRHPTFRKLLDGEYLQREPDQLSLFAANDILDEQAEDEADIEKKAALLSERFERAHRMALENTELYLSLVNDLDVYVATSMRTKEHFMEMARFCETVFQSDELRAYDLRYFDPTISAADSHEDKGLIECLMVKAARMLIYSSGDKDSFGKDVEAAMALCLGKPTIFYCKEKNGRAAFFRHVHPLSRLVDFRTGVAGGVMVCENEREVIRLVKRILTNQMEYVIDRKYPDRAYYLLKERTTDSIVRIQTDNRLLSSVFWNSYHPMGGDAP</sequence>
<evidence type="ECO:0000313" key="2">
    <source>
        <dbReference type="Proteomes" id="UP000886819"/>
    </source>
</evidence>
<organism evidence="1 2">
    <name type="scientific">Candidatus Avichristensenella intestinipullorum</name>
    <dbReference type="NCBI Taxonomy" id="2840693"/>
    <lineage>
        <taxon>Bacteria</taxon>
        <taxon>Bacillati</taxon>
        <taxon>Bacillota</taxon>
        <taxon>Clostridia</taxon>
        <taxon>Candidatus Avichristensenella</taxon>
    </lineage>
</organism>
<dbReference type="Proteomes" id="UP000886819">
    <property type="component" value="Unassembled WGS sequence"/>
</dbReference>